<evidence type="ECO:0000256" key="4">
    <source>
        <dbReference type="ARBA" id="ARBA00023187"/>
    </source>
</evidence>
<keyword evidence="3" id="KW-0507">mRNA processing</keyword>
<sequence>MSYFLVHLPSGWHVDQAILTEEERVVCIRFGSDADPTCMKMDETLYGIAERVKNFCQIFLVDIKEVPDFNKGGK</sequence>
<dbReference type="SUPFAM" id="SSF52833">
    <property type="entry name" value="Thioredoxin-like"/>
    <property type="match status" value="1"/>
</dbReference>
<dbReference type="GO" id="GO:0046540">
    <property type="term" value="C:U4/U6 x U5 tri-snRNP complex"/>
    <property type="evidence" value="ECO:0007669"/>
    <property type="project" value="InterPro"/>
</dbReference>
<keyword evidence="7" id="KW-1185">Reference proteome</keyword>
<dbReference type="GO" id="GO:0005681">
    <property type="term" value="C:spliceosomal complex"/>
    <property type="evidence" value="ECO:0007669"/>
    <property type="project" value="TreeGrafter"/>
</dbReference>
<dbReference type="AlphaFoldDB" id="A0A316ZH39"/>
<keyword evidence="5" id="KW-0539">Nucleus</keyword>
<dbReference type="OrthoDB" id="147752at2759"/>
<keyword evidence="4" id="KW-0508">mRNA splicing</keyword>
<dbReference type="SMART" id="SM01410">
    <property type="entry name" value="DIM1"/>
    <property type="match status" value="1"/>
</dbReference>
<accession>A0A316ZH39</accession>
<dbReference type="RefSeq" id="XP_025600647.1">
    <property type="nucleotide sequence ID" value="XM_025743895.1"/>
</dbReference>
<comment type="subcellular location">
    <subcellularLocation>
        <location evidence="1">Nucleus</location>
    </subcellularLocation>
</comment>
<evidence type="ECO:0000256" key="5">
    <source>
        <dbReference type="ARBA" id="ARBA00023242"/>
    </source>
</evidence>
<dbReference type="Proteomes" id="UP000245946">
    <property type="component" value="Unassembled WGS sequence"/>
</dbReference>
<dbReference type="PANTHER" id="PTHR12052">
    <property type="entry name" value="THIOREDOXIN-LIKE PROTEN 4A, 4B"/>
    <property type="match status" value="1"/>
</dbReference>
<evidence type="ECO:0000256" key="1">
    <source>
        <dbReference type="ARBA" id="ARBA00004123"/>
    </source>
</evidence>
<dbReference type="InterPro" id="IPR036249">
    <property type="entry name" value="Thioredoxin-like_sf"/>
</dbReference>
<evidence type="ECO:0000313" key="6">
    <source>
        <dbReference type="EMBL" id="PWO00369.1"/>
    </source>
</evidence>
<organism evidence="6 7">
    <name type="scientific">Tilletiopsis washingtonensis</name>
    <dbReference type="NCBI Taxonomy" id="58919"/>
    <lineage>
        <taxon>Eukaryota</taxon>
        <taxon>Fungi</taxon>
        <taxon>Dikarya</taxon>
        <taxon>Basidiomycota</taxon>
        <taxon>Ustilaginomycotina</taxon>
        <taxon>Exobasidiomycetes</taxon>
        <taxon>Entylomatales</taxon>
        <taxon>Entylomatales incertae sedis</taxon>
        <taxon>Tilletiopsis</taxon>
    </lineage>
</organism>
<comment type="similarity">
    <text evidence="2">Belongs to the DIM1 family.</text>
</comment>
<dbReference type="STRING" id="58919.A0A316ZH39"/>
<dbReference type="GO" id="GO:0000398">
    <property type="term" value="P:mRNA splicing, via spliceosome"/>
    <property type="evidence" value="ECO:0007669"/>
    <property type="project" value="InterPro"/>
</dbReference>
<reference evidence="6 7" key="1">
    <citation type="journal article" date="2018" name="Mol. Biol. Evol.">
        <title>Broad Genomic Sampling Reveals a Smut Pathogenic Ancestry of the Fungal Clade Ustilaginomycotina.</title>
        <authorList>
            <person name="Kijpornyongpan T."/>
            <person name="Mondo S.J."/>
            <person name="Barry K."/>
            <person name="Sandor L."/>
            <person name="Lee J."/>
            <person name="Lipzen A."/>
            <person name="Pangilinan J."/>
            <person name="LaButti K."/>
            <person name="Hainaut M."/>
            <person name="Henrissat B."/>
            <person name="Grigoriev I.V."/>
            <person name="Spatafora J.W."/>
            <person name="Aime M.C."/>
        </authorList>
    </citation>
    <scope>NUCLEOTIDE SEQUENCE [LARGE SCALE GENOMIC DNA]</scope>
    <source>
        <strain evidence="6 7">MCA 4186</strain>
    </source>
</reference>
<name>A0A316ZH39_9BASI</name>
<dbReference type="GO" id="GO:0005682">
    <property type="term" value="C:U5 snRNP"/>
    <property type="evidence" value="ECO:0007669"/>
    <property type="project" value="TreeGrafter"/>
</dbReference>
<proteinExistence type="inferred from homology"/>
<dbReference type="PANTHER" id="PTHR12052:SF5">
    <property type="entry name" value="THIOREDOXIN-LIKE PROTEIN 4A"/>
    <property type="match status" value="1"/>
</dbReference>
<gene>
    <name evidence="6" type="ORF">FA09DRAFT_336508</name>
</gene>
<evidence type="ECO:0000313" key="7">
    <source>
        <dbReference type="Proteomes" id="UP000245946"/>
    </source>
</evidence>
<dbReference type="InterPro" id="IPR004123">
    <property type="entry name" value="Dim1"/>
</dbReference>
<protein>
    <submittedName>
        <fullName evidence="6">Thioredoxin-like 4A</fullName>
    </submittedName>
</protein>
<dbReference type="EMBL" id="KZ819285">
    <property type="protein sequence ID" value="PWO00369.1"/>
    <property type="molecule type" value="Genomic_DNA"/>
</dbReference>
<dbReference type="GeneID" id="37271439"/>
<dbReference type="Pfam" id="PF02966">
    <property type="entry name" value="DIM1"/>
    <property type="match status" value="1"/>
</dbReference>
<evidence type="ECO:0000256" key="2">
    <source>
        <dbReference type="ARBA" id="ARBA00008241"/>
    </source>
</evidence>
<evidence type="ECO:0000256" key="3">
    <source>
        <dbReference type="ARBA" id="ARBA00022664"/>
    </source>
</evidence>
<dbReference type="Gene3D" id="3.40.30.10">
    <property type="entry name" value="Glutaredoxin"/>
    <property type="match status" value="1"/>
</dbReference>